<dbReference type="GO" id="GO:0003677">
    <property type="term" value="F:DNA binding"/>
    <property type="evidence" value="ECO:0007669"/>
    <property type="project" value="InterPro"/>
</dbReference>
<dbReference type="Pfam" id="PF01609">
    <property type="entry name" value="DDE_Tnp_1"/>
    <property type="match status" value="1"/>
</dbReference>
<feature type="domain" description="Transposase IS4-like" evidence="3">
    <location>
        <begin position="23"/>
        <end position="158"/>
    </location>
</feature>
<dbReference type="EMBL" id="CP008949">
    <property type="protein sequence ID" value="AII10891.1"/>
    <property type="molecule type" value="Genomic_DNA"/>
</dbReference>
<gene>
    <name evidence="4" type="ORF">EP51_42870</name>
</gene>
<keyword evidence="2" id="KW-0812">Transmembrane</keyword>
<dbReference type="Proteomes" id="UP000028488">
    <property type="component" value="Plasmid pPDG2"/>
</dbReference>
<keyword evidence="2" id="KW-0472">Membrane</keyword>
<protein>
    <submittedName>
        <fullName evidence="4">Transposase</fullName>
    </submittedName>
</protein>
<keyword evidence="2" id="KW-1133">Transmembrane helix</keyword>
<dbReference type="InterPro" id="IPR002559">
    <property type="entry name" value="Transposase_11"/>
</dbReference>
<accession>A0A076EYM9</accession>
<sequence>MRTQGARSNDKNLANEPADHALGRSRGGLSTKIHALTDTFCCPLTLMLSPGQAGDNPYLAPLLDAHRAHDTEAFRLLADKAYSHPSTRKNLRERRISHTIPERRDQIRRRKTKGSAGGRPPAFDKDRYRERNTVERGFGRLKQWRGIATRYDKYATTFLGGVLFAALVIHHRVRK</sequence>
<dbReference type="NCBIfam" id="NF033580">
    <property type="entry name" value="transpos_IS5_3"/>
    <property type="match status" value="1"/>
</dbReference>
<dbReference type="GO" id="GO:0004803">
    <property type="term" value="F:transposase activity"/>
    <property type="evidence" value="ECO:0007669"/>
    <property type="project" value="InterPro"/>
</dbReference>
<geneLocation type="plasmid" evidence="4 5">
    <name>pPDG2</name>
</geneLocation>
<dbReference type="PANTHER" id="PTHR30007">
    <property type="entry name" value="PHP DOMAIN PROTEIN"/>
    <property type="match status" value="1"/>
</dbReference>
<organism evidence="4 5">
    <name type="scientific">Rhodococcus opacus</name>
    <name type="common">Nocardia opaca</name>
    <dbReference type="NCBI Taxonomy" id="37919"/>
    <lineage>
        <taxon>Bacteria</taxon>
        <taxon>Bacillati</taxon>
        <taxon>Actinomycetota</taxon>
        <taxon>Actinomycetes</taxon>
        <taxon>Mycobacteriales</taxon>
        <taxon>Nocardiaceae</taxon>
        <taxon>Rhodococcus</taxon>
    </lineage>
</organism>
<evidence type="ECO:0000259" key="3">
    <source>
        <dbReference type="Pfam" id="PF01609"/>
    </source>
</evidence>
<evidence type="ECO:0000256" key="1">
    <source>
        <dbReference type="SAM" id="MobiDB-lite"/>
    </source>
</evidence>
<evidence type="ECO:0000256" key="2">
    <source>
        <dbReference type="SAM" id="Phobius"/>
    </source>
</evidence>
<feature type="region of interest" description="Disordered" evidence="1">
    <location>
        <begin position="103"/>
        <end position="126"/>
    </location>
</feature>
<evidence type="ECO:0000313" key="4">
    <source>
        <dbReference type="EMBL" id="AII10891.1"/>
    </source>
</evidence>
<evidence type="ECO:0000313" key="5">
    <source>
        <dbReference type="Proteomes" id="UP000028488"/>
    </source>
</evidence>
<keyword evidence="4" id="KW-0614">Plasmid</keyword>
<dbReference type="AlphaFoldDB" id="A0A076EYM9"/>
<feature type="transmembrane region" description="Helical" evidence="2">
    <location>
        <begin position="154"/>
        <end position="173"/>
    </location>
</feature>
<name>A0A076EYM9_RHOOP</name>
<reference evidence="4 5" key="1">
    <citation type="submission" date="2014-07" db="EMBL/GenBank/DDBJ databases">
        <title>Genome Sequence of Rhodococcus opacus Strain R7, a Biodegrader of Mono- and Polycyclic Aromatic Hydrocarbons.</title>
        <authorList>
            <person name="Di Gennaro P."/>
            <person name="Zampolli J."/>
            <person name="Presti I."/>
            <person name="Cappelletti M."/>
            <person name="D'Ursi P."/>
            <person name="Orro A."/>
            <person name="Mezzelani A."/>
            <person name="Milanesi L."/>
        </authorList>
    </citation>
    <scope>NUCLEOTIDE SEQUENCE [LARGE SCALE GENOMIC DNA]</scope>
    <source>
        <strain evidence="4 5">R7</strain>
        <plasmid evidence="4">pPDG2</plasmid>
    </source>
</reference>
<proteinExistence type="predicted"/>
<feature type="region of interest" description="Disordered" evidence="1">
    <location>
        <begin position="1"/>
        <end position="26"/>
    </location>
</feature>
<dbReference type="PANTHER" id="PTHR30007:SF1">
    <property type="entry name" value="BLR1914 PROTEIN"/>
    <property type="match status" value="1"/>
</dbReference>
<dbReference type="GO" id="GO:0006313">
    <property type="term" value="P:DNA transposition"/>
    <property type="evidence" value="ECO:0007669"/>
    <property type="project" value="InterPro"/>
</dbReference>